<organism evidence="1 2">
    <name type="scientific">Nepenthes gracilis</name>
    <name type="common">Slender pitcher plant</name>
    <dbReference type="NCBI Taxonomy" id="150966"/>
    <lineage>
        <taxon>Eukaryota</taxon>
        <taxon>Viridiplantae</taxon>
        <taxon>Streptophyta</taxon>
        <taxon>Embryophyta</taxon>
        <taxon>Tracheophyta</taxon>
        <taxon>Spermatophyta</taxon>
        <taxon>Magnoliopsida</taxon>
        <taxon>eudicotyledons</taxon>
        <taxon>Gunneridae</taxon>
        <taxon>Pentapetalae</taxon>
        <taxon>Caryophyllales</taxon>
        <taxon>Nepenthaceae</taxon>
        <taxon>Nepenthes</taxon>
    </lineage>
</organism>
<evidence type="ECO:0000313" key="1">
    <source>
        <dbReference type="EMBL" id="GMH08752.1"/>
    </source>
</evidence>
<gene>
    <name evidence="1" type="ORF">Nepgr_010592</name>
</gene>
<evidence type="ECO:0000313" key="2">
    <source>
        <dbReference type="Proteomes" id="UP001279734"/>
    </source>
</evidence>
<dbReference type="EMBL" id="BSYO01000008">
    <property type="protein sequence ID" value="GMH08752.1"/>
    <property type="molecule type" value="Genomic_DNA"/>
</dbReference>
<proteinExistence type="predicted"/>
<protein>
    <submittedName>
        <fullName evidence="1">Uncharacterized protein</fullName>
    </submittedName>
</protein>
<reference evidence="1" key="1">
    <citation type="submission" date="2023-05" db="EMBL/GenBank/DDBJ databases">
        <title>Nepenthes gracilis genome sequencing.</title>
        <authorList>
            <person name="Fukushima K."/>
        </authorList>
    </citation>
    <scope>NUCLEOTIDE SEQUENCE</scope>
    <source>
        <strain evidence="1">SING2019-196</strain>
    </source>
</reference>
<name>A0AAD3SCZ0_NEPGR</name>
<sequence>MIPFENKSIVQSPHARQFARENPRSVALPHVNVKCGEEVTKEMITASLRRLNFYSTVWAHDRIPGDYGGPIFRMPGLHCNYSAVLVSTSLITLDASVKPMSILVSKEMASSAFFALTTLCLALFPLEPPGSLLFEWVMGCAKLHSMRHLL</sequence>
<keyword evidence="2" id="KW-1185">Reference proteome</keyword>
<dbReference type="Proteomes" id="UP001279734">
    <property type="component" value="Unassembled WGS sequence"/>
</dbReference>
<dbReference type="AlphaFoldDB" id="A0AAD3SCZ0"/>
<accession>A0AAD3SCZ0</accession>
<comment type="caution">
    <text evidence="1">The sequence shown here is derived from an EMBL/GenBank/DDBJ whole genome shotgun (WGS) entry which is preliminary data.</text>
</comment>